<organism evidence="1 2">
    <name type="scientific">Phaeosphaeria nodorum (strain SN15 / ATCC MYA-4574 / FGSC 10173)</name>
    <name type="common">Glume blotch fungus</name>
    <name type="synonym">Parastagonospora nodorum</name>
    <dbReference type="NCBI Taxonomy" id="321614"/>
    <lineage>
        <taxon>Eukaryota</taxon>
        <taxon>Fungi</taxon>
        <taxon>Dikarya</taxon>
        <taxon>Ascomycota</taxon>
        <taxon>Pezizomycotina</taxon>
        <taxon>Dothideomycetes</taxon>
        <taxon>Pleosporomycetidae</taxon>
        <taxon>Pleosporales</taxon>
        <taxon>Pleosporineae</taxon>
        <taxon>Phaeosphaeriaceae</taxon>
        <taxon>Parastagonospora</taxon>
    </lineage>
</organism>
<keyword evidence="2" id="KW-1185">Reference proteome</keyword>
<dbReference type="PANTHER" id="PTHR38790">
    <property type="entry name" value="2EXR DOMAIN-CONTAINING PROTEIN-RELATED"/>
    <property type="match status" value="1"/>
</dbReference>
<protein>
    <submittedName>
        <fullName evidence="1">Uncharacterized protein</fullName>
    </submittedName>
</protein>
<proteinExistence type="predicted"/>
<dbReference type="VEuPathDB" id="FungiDB:JI435_044770"/>
<dbReference type="OrthoDB" id="5413827at2759"/>
<reference evidence="2" key="1">
    <citation type="journal article" date="2021" name="BMC Genomics">
        <title>Chromosome-level genome assembly and manually-curated proteome of model necrotroph Parastagonospora nodorum Sn15 reveals a genome-wide trove of candidate effector homologs, and redundancy of virulence-related functions within an accessory chromosome.</title>
        <authorList>
            <person name="Bertazzoni S."/>
            <person name="Jones D.A.B."/>
            <person name="Phan H.T."/>
            <person name="Tan K.-C."/>
            <person name="Hane J.K."/>
        </authorList>
    </citation>
    <scope>NUCLEOTIDE SEQUENCE [LARGE SCALE GENOMIC DNA]</scope>
    <source>
        <strain evidence="2">SN15 / ATCC MYA-4574 / FGSC 10173)</strain>
    </source>
</reference>
<dbReference type="EMBL" id="CP069030">
    <property type="protein sequence ID" value="QRC98412.1"/>
    <property type="molecule type" value="Genomic_DNA"/>
</dbReference>
<accession>A0A7U2I3W2</accession>
<sequence length="258" mass="28978">MTYAVCIPHIHYFFSTAVFSPEFLVVQAHVFTTRQTLDSHLSTKSAQSIMDIQKIDTDGEGVSNALTTENLRNSPLLRLPAEIRNDIFAMAIGGHFIRVCSTVQCELCRNNRSVGCAVHCPPDLLSLTATCRQIHAETRPLPFTVNTFCGYARDMARTFDAIFDRTQLESIASLCIMILFSADFKGFRRLSGLEQVTILSKYTFDRLVNPSNAEEILRRKFLREVRKNEAIGYVDLKIIDTESLRDMGLSSPMTLSPG</sequence>
<evidence type="ECO:0000313" key="1">
    <source>
        <dbReference type="EMBL" id="QRC98412.1"/>
    </source>
</evidence>
<dbReference type="AlphaFoldDB" id="A0A7U2I3W2"/>
<evidence type="ECO:0000313" key="2">
    <source>
        <dbReference type="Proteomes" id="UP000663193"/>
    </source>
</evidence>
<dbReference type="KEGG" id="pno:SNOG_04477"/>
<gene>
    <name evidence="1" type="ORF">JI435_044770</name>
</gene>
<name>A0A7U2I3W2_PHANO</name>
<dbReference type="RefSeq" id="XP_001794894.1">
    <property type="nucleotide sequence ID" value="XM_001794842.1"/>
</dbReference>
<dbReference type="PANTHER" id="PTHR38790:SF4">
    <property type="entry name" value="2EXR DOMAIN-CONTAINING PROTEIN"/>
    <property type="match status" value="1"/>
</dbReference>
<dbReference type="Proteomes" id="UP000663193">
    <property type="component" value="Chromosome 8"/>
</dbReference>